<dbReference type="EMBL" id="WTXG01000029">
    <property type="protein sequence ID" value="KAI0298411.1"/>
    <property type="molecule type" value="Genomic_DNA"/>
</dbReference>
<proteinExistence type="predicted"/>
<protein>
    <submittedName>
        <fullName evidence="2">Uncharacterized protein</fullName>
    </submittedName>
</protein>
<evidence type="ECO:0000313" key="3">
    <source>
        <dbReference type="Proteomes" id="UP001203297"/>
    </source>
</evidence>
<name>A0AAD4M1H1_9AGAM</name>
<sequence>MATLATATKHRYGASDPISIPLTPHTLQLQTMKTEVNAALQVADPLQRTPGLPQLGQSLTLNKDSELGISTAQATITAATVASMLDCGIGKNDDPALPIVGLAPSSYSTLFHSATPQPHTETDYIYMMLDQAASIFNTRAFECSERTINFQEFSTFSLIDAFGIIDVTDVRRRPVLNHSDLCAQAFKCSKGPTRLARPLVCLSVLIDIGYLLLSPFLTLVEPPSASNSWGETTDIESTSTDLCLCLWPGAAGCPYFPVTAPGRASADSRMASNGQQLRTQLGGDCLVPEQGINGFAQQEVTGPTARISGHKWNHRPPPLVLTLSNPVLDKWMISTYSASCSSSSSSDSLPPETPVGFEFSGRGNEPLTLPNLDLQVDSDSLFLSDLTSMDNHPTEFSDVLSGESQTLTGPSKSTIPSQPELSCWALCQVDSKSARESEETRELAYKPYSSRRPLEPD</sequence>
<keyword evidence="3" id="KW-1185">Reference proteome</keyword>
<gene>
    <name evidence="2" type="ORF">B0F90DRAFT_1918440</name>
</gene>
<feature type="region of interest" description="Disordered" evidence="1">
    <location>
        <begin position="431"/>
        <end position="457"/>
    </location>
</feature>
<feature type="compositionally biased region" description="Polar residues" evidence="1">
    <location>
        <begin position="402"/>
        <end position="418"/>
    </location>
</feature>
<evidence type="ECO:0000313" key="2">
    <source>
        <dbReference type="EMBL" id="KAI0298411.1"/>
    </source>
</evidence>
<comment type="caution">
    <text evidence="2">The sequence shown here is derived from an EMBL/GenBank/DDBJ whole genome shotgun (WGS) entry which is preliminary data.</text>
</comment>
<evidence type="ECO:0000256" key="1">
    <source>
        <dbReference type="SAM" id="MobiDB-lite"/>
    </source>
</evidence>
<dbReference type="AlphaFoldDB" id="A0AAD4M1H1"/>
<feature type="region of interest" description="Disordered" evidence="1">
    <location>
        <begin position="394"/>
        <end position="418"/>
    </location>
</feature>
<accession>A0AAD4M1H1</accession>
<dbReference type="Proteomes" id="UP001203297">
    <property type="component" value="Unassembled WGS sequence"/>
</dbReference>
<feature type="compositionally biased region" description="Basic and acidic residues" evidence="1">
    <location>
        <begin position="432"/>
        <end position="444"/>
    </location>
</feature>
<organism evidence="2 3">
    <name type="scientific">Multifurca ochricompacta</name>
    <dbReference type="NCBI Taxonomy" id="376703"/>
    <lineage>
        <taxon>Eukaryota</taxon>
        <taxon>Fungi</taxon>
        <taxon>Dikarya</taxon>
        <taxon>Basidiomycota</taxon>
        <taxon>Agaricomycotina</taxon>
        <taxon>Agaricomycetes</taxon>
        <taxon>Russulales</taxon>
        <taxon>Russulaceae</taxon>
        <taxon>Multifurca</taxon>
    </lineage>
</organism>
<reference evidence="2" key="1">
    <citation type="journal article" date="2022" name="New Phytol.">
        <title>Evolutionary transition to the ectomycorrhizal habit in the genomes of a hyperdiverse lineage of mushroom-forming fungi.</title>
        <authorList>
            <person name="Looney B."/>
            <person name="Miyauchi S."/>
            <person name="Morin E."/>
            <person name="Drula E."/>
            <person name="Courty P.E."/>
            <person name="Kohler A."/>
            <person name="Kuo A."/>
            <person name="LaButti K."/>
            <person name="Pangilinan J."/>
            <person name="Lipzen A."/>
            <person name="Riley R."/>
            <person name="Andreopoulos W."/>
            <person name="He G."/>
            <person name="Johnson J."/>
            <person name="Nolan M."/>
            <person name="Tritt A."/>
            <person name="Barry K.W."/>
            <person name="Grigoriev I.V."/>
            <person name="Nagy L.G."/>
            <person name="Hibbett D."/>
            <person name="Henrissat B."/>
            <person name="Matheny P.B."/>
            <person name="Labbe J."/>
            <person name="Martin F.M."/>
        </authorList>
    </citation>
    <scope>NUCLEOTIDE SEQUENCE</scope>
    <source>
        <strain evidence="2">BPL690</strain>
    </source>
</reference>